<gene>
    <name evidence="2" type="ORF">A2592_02045</name>
</gene>
<keyword evidence="1" id="KW-0472">Membrane</keyword>
<feature type="transmembrane region" description="Helical" evidence="1">
    <location>
        <begin position="9"/>
        <end position="29"/>
    </location>
</feature>
<evidence type="ECO:0008006" key="4">
    <source>
        <dbReference type="Google" id="ProtNLM"/>
    </source>
</evidence>
<protein>
    <recommendedName>
        <fullName evidence="4">DUF1360 domain-containing protein</fullName>
    </recommendedName>
</protein>
<dbReference type="AlphaFoldDB" id="A0A1F6FPL2"/>
<dbReference type="EMBL" id="MFMT01000041">
    <property type="protein sequence ID" value="OGG87787.1"/>
    <property type="molecule type" value="Genomic_DNA"/>
</dbReference>
<proteinExistence type="predicted"/>
<dbReference type="InterPro" id="IPR010773">
    <property type="entry name" value="Mycophage_PG1_Gp7"/>
</dbReference>
<evidence type="ECO:0000256" key="1">
    <source>
        <dbReference type="SAM" id="Phobius"/>
    </source>
</evidence>
<reference evidence="2 3" key="1">
    <citation type="journal article" date="2016" name="Nat. Commun.">
        <title>Thousands of microbial genomes shed light on interconnected biogeochemical processes in an aquifer system.</title>
        <authorList>
            <person name="Anantharaman K."/>
            <person name="Brown C.T."/>
            <person name="Hug L.A."/>
            <person name="Sharon I."/>
            <person name="Castelle C.J."/>
            <person name="Probst A.J."/>
            <person name="Thomas B.C."/>
            <person name="Singh A."/>
            <person name="Wilkins M.J."/>
            <person name="Karaoz U."/>
            <person name="Brodie E.L."/>
            <person name="Williams K.H."/>
            <person name="Hubbard S.S."/>
            <person name="Banfield J.F."/>
        </authorList>
    </citation>
    <scope>NUCLEOTIDE SEQUENCE [LARGE SCALE GENOMIC DNA]</scope>
</reference>
<dbReference type="Proteomes" id="UP000179230">
    <property type="component" value="Unassembled WGS sequence"/>
</dbReference>
<feature type="transmembrane region" description="Helical" evidence="1">
    <location>
        <begin position="41"/>
        <end position="60"/>
    </location>
</feature>
<dbReference type="Pfam" id="PF07098">
    <property type="entry name" value="DUF1360"/>
    <property type="match status" value="1"/>
</dbReference>
<evidence type="ECO:0000313" key="2">
    <source>
        <dbReference type="EMBL" id="OGG87787.1"/>
    </source>
</evidence>
<keyword evidence="1" id="KW-0812">Transmembrane</keyword>
<organism evidence="2 3">
    <name type="scientific">Candidatus Kaiserbacteria bacterium RIFOXYD1_FULL_42_15</name>
    <dbReference type="NCBI Taxonomy" id="1798532"/>
    <lineage>
        <taxon>Bacteria</taxon>
        <taxon>Candidatus Kaiseribacteriota</taxon>
    </lineage>
</organism>
<accession>A0A1F6FPL2</accession>
<sequence>MIRVTDQYFWNFVFSMFFLMLVVIGTIILDTEVRIPFSELTWVDFTLITLSTFRLTRLFMYDQITKWFREQFYNLRDLGNGYVLEKPISGPRRTIADLFSCQWCLGMWLAAMVTFFYLITPWVYYLAIFLSVSAVSALLQLVSTLIGAQTEKIKGETE</sequence>
<name>A0A1F6FPL2_9BACT</name>
<evidence type="ECO:0000313" key="3">
    <source>
        <dbReference type="Proteomes" id="UP000179230"/>
    </source>
</evidence>
<feature type="transmembrane region" description="Helical" evidence="1">
    <location>
        <begin position="124"/>
        <end position="148"/>
    </location>
</feature>
<comment type="caution">
    <text evidence="2">The sequence shown here is derived from an EMBL/GenBank/DDBJ whole genome shotgun (WGS) entry which is preliminary data.</text>
</comment>
<keyword evidence="1" id="KW-1133">Transmembrane helix</keyword>
<feature type="transmembrane region" description="Helical" evidence="1">
    <location>
        <begin position="95"/>
        <end position="118"/>
    </location>
</feature>